<dbReference type="InterPro" id="IPR017452">
    <property type="entry name" value="GPCR_Rhodpsn_7TM"/>
</dbReference>
<sequence>MEYIFFAAWILGLISCKAVAYLQGVSVCASVTTLVAISVDRFLAICYPMTLQITTRGCRIIIAAIWIFSLSLSLPWTVYFQLVSIGKSSYGDPLYVCREVWPTEQMGTVYFLVANLVICYLLPLLVFLVCYGSIWYRLCSRVLPGEGAHNNLLAKRSKIKVIKMLFLVVTVFMISWLPLYAVFIRVKVGGNIVDNSFEEYVIQVTAPVAQWFGASNSCVNPLLYAFFNEKLRTGFRNMLFGDGIGRDNERVLRLSIRNNMTFGNSSKKTTTSSDRKKSPNACAI</sequence>
<keyword evidence="3" id="KW-1003">Cell membrane</keyword>
<comment type="similarity">
    <text evidence="2 8">Belongs to the G-protein coupled receptor 1 family.</text>
</comment>
<feature type="transmembrane region" description="Helical" evidence="10">
    <location>
        <begin position="208"/>
        <end position="227"/>
    </location>
</feature>
<evidence type="ECO:0000256" key="3">
    <source>
        <dbReference type="ARBA" id="ARBA00022475"/>
    </source>
</evidence>
<dbReference type="PROSITE" id="PS00237">
    <property type="entry name" value="G_PROTEIN_RECEP_F1_1"/>
    <property type="match status" value="1"/>
</dbReference>
<dbReference type="PANTHER" id="PTHR24241:SF76">
    <property type="entry name" value="NEUROPEPTIDE SIFAMIDE RECEPTOR"/>
    <property type="match status" value="1"/>
</dbReference>
<evidence type="ECO:0000259" key="12">
    <source>
        <dbReference type="PROSITE" id="PS50262"/>
    </source>
</evidence>
<evidence type="ECO:0000256" key="4">
    <source>
        <dbReference type="ARBA" id="ARBA00022692"/>
    </source>
</evidence>
<proteinExistence type="inferred from homology"/>
<dbReference type="Gene3D" id="1.20.1070.10">
    <property type="entry name" value="Rhodopsin 7-helix transmembrane proteins"/>
    <property type="match status" value="1"/>
</dbReference>
<evidence type="ECO:0000313" key="14">
    <source>
        <dbReference type="Proteomes" id="UP000827092"/>
    </source>
</evidence>
<evidence type="ECO:0000313" key="13">
    <source>
        <dbReference type="EMBL" id="KAG8185438.1"/>
    </source>
</evidence>
<name>A0AAV6UP96_9ARAC</name>
<keyword evidence="4 8" id="KW-0812">Transmembrane</keyword>
<protein>
    <recommendedName>
        <fullName evidence="12">G-protein coupled receptors family 1 profile domain-containing protein</fullName>
    </recommendedName>
</protein>
<accession>A0AAV6UP96</accession>
<evidence type="ECO:0000256" key="11">
    <source>
        <dbReference type="SAM" id="SignalP"/>
    </source>
</evidence>
<evidence type="ECO:0000256" key="8">
    <source>
        <dbReference type="RuleBase" id="RU000688"/>
    </source>
</evidence>
<keyword evidence="8" id="KW-0807">Transducer</keyword>
<dbReference type="GO" id="GO:0004930">
    <property type="term" value="F:G protein-coupled receptor activity"/>
    <property type="evidence" value="ECO:0007669"/>
    <property type="project" value="UniProtKB-KW"/>
</dbReference>
<keyword evidence="6 10" id="KW-0472">Membrane</keyword>
<evidence type="ECO:0000256" key="10">
    <source>
        <dbReference type="SAM" id="Phobius"/>
    </source>
</evidence>
<feature type="transmembrane region" description="Helical" evidence="10">
    <location>
        <begin position="60"/>
        <end position="82"/>
    </location>
</feature>
<evidence type="ECO:0000256" key="7">
    <source>
        <dbReference type="ARBA" id="ARBA00023170"/>
    </source>
</evidence>
<organism evidence="13 14">
    <name type="scientific">Oedothorax gibbosus</name>
    <dbReference type="NCBI Taxonomy" id="931172"/>
    <lineage>
        <taxon>Eukaryota</taxon>
        <taxon>Metazoa</taxon>
        <taxon>Ecdysozoa</taxon>
        <taxon>Arthropoda</taxon>
        <taxon>Chelicerata</taxon>
        <taxon>Arachnida</taxon>
        <taxon>Araneae</taxon>
        <taxon>Araneomorphae</taxon>
        <taxon>Entelegynae</taxon>
        <taxon>Araneoidea</taxon>
        <taxon>Linyphiidae</taxon>
        <taxon>Erigoninae</taxon>
        <taxon>Oedothorax</taxon>
    </lineage>
</organism>
<dbReference type="EMBL" id="JAFNEN010000335">
    <property type="protein sequence ID" value="KAG8185438.1"/>
    <property type="molecule type" value="Genomic_DNA"/>
</dbReference>
<reference evidence="13 14" key="1">
    <citation type="journal article" date="2022" name="Nat. Ecol. Evol.">
        <title>A masculinizing supergene underlies an exaggerated male reproductive morph in a spider.</title>
        <authorList>
            <person name="Hendrickx F."/>
            <person name="De Corte Z."/>
            <person name="Sonet G."/>
            <person name="Van Belleghem S.M."/>
            <person name="Kostlbacher S."/>
            <person name="Vangestel C."/>
        </authorList>
    </citation>
    <scope>NUCLEOTIDE SEQUENCE [LARGE SCALE GENOMIC DNA]</scope>
    <source>
        <strain evidence="13">W744_W776</strain>
    </source>
</reference>
<evidence type="ECO:0000256" key="2">
    <source>
        <dbReference type="ARBA" id="ARBA00010663"/>
    </source>
</evidence>
<dbReference type="PRINTS" id="PR00237">
    <property type="entry name" value="GPCRRHODOPSN"/>
</dbReference>
<keyword evidence="14" id="KW-1185">Reference proteome</keyword>
<feature type="region of interest" description="Disordered" evidence="9">
    <location>
        <begin position="263"/>
        <end position="284"/>
    </location>
</feature>
<dbReference type="Pfam" id="PF00001">
    <property type="entry name" value="7tm_1"/>
    <property type="match status" value="1"/>
</dbReference>
<dbReference type="InterPro" id="IPR000276">
    <property type="entry name" value="GPCR_Rhodpsn"/>
</dbReference>
<dbReference type="SUPFAM" id="SSF81321">
    <property type="entry name" value="Family A G protein-coupled receptor-like"/>
    <property type="match status" value="1"/>
</dbReference>
<keyword evidence="5 10" id="KW-1133">Transmembrane helix</keyword>
<dbReference type="AlphaFoldDB" id="A0AAV6UP96"/>
<feature type="transmembrane region" description="Helical" evidence="10">
    <location>
        <begin position="109"/>
        <end position="131"/>
    </location>
</feature>
<dbReference type="PANTHER" id="PTHR24241">
    <property type="entry name" value="NEUROPEPTIDE RECEPTOR-RELATED G-PROTEIN COUPLED RECEPTOR"/>
    <property type="match status" value="1"/>
</dbReference>
<feature type="transmembrane region" description="Helical" evidence="10">
    <location>
        <begin position="165"/>
        <end position="188"/>
    </location>
</feature>
<keyword evidence="7 8" id="KW-0675">Receptor</keyword>
<feature type="domain" description="G-protein coupled receptors family 1 profile" evidence="12">
    <location>
        <begin position="1"/>
        <end position="224"/>
    </location>
</feature>
<evidence type="ECO:0000256" key="5">
    <source>
        <dbReference type="ARBA" id="ARBA00022989"/>
    </source>
</evidence>
<dbReference type="GO" id="GO:0005886">
    <property type="term" value="C:plasma membrane"/>
    <property type="evidence" value="ECO:0007669"/>
    <property type="project" value="UniProtKB-SubCell"/>
</dbReference>
<evidence type="ECO:0000256" key="1">
    <source>
        <dbReference type="ARBA" id="ARBA00004651"/>
    </source>
</evidence>
<dbReference type="PROSITE" id="PS50262">
    <property type="entry name" value="G_PROTEIN_RECEP_F1_2"/>
    <property type="match status" value="1"/>
</dbReference>
<gene>
    <name evidence="13" type="ORF">JTE90_022369</name>
</gene>
<comment type="subcellular location">
    <subcellularLocation>
        <location evidence="1">Cell membrane</location>
        <topology evidence="1">Multi-pass membrane protein</topology>
    </subcellularLocation>
</comment>
<dbReference type="Proteomes" id="UP000827092">
    <property type="component" value="Unassembled WGS sequence"/>
</dbReference>
<dbReference type="GO" id="GO:0042277">
    <property type="term" value="F:peptide binding"/>
    <property type="evidence" value="ECO:0007669"/>
    <property type="project" value="TreeGrafter"/>
</dbReference>
<evidence type="ECO:0000256" key="6">
    <source>
        <dbReference type="ARBA" id="ARBA00023136"/>
    </source>
</evidence>
<evidence type="ECO:0000256" key="9">
    <source>
        <dbReference type="SAM" id="MobiDB-lite"/>
    </source>
</evidence>
<keyword evidence="8" id="KW-0297">G-protein coupled receptor</keyword>
<comment type="caution">
    <text evidence="13">The sequence shown here is derived from an EMBL/GenBank/DDBJ whole genome shotgun (WGS) entry which is preliminary data.</text>
</comment>
<feature type="signal peptide" evidence="11">
    <location>
        <begin position="1"/>
        <end position="20"/>
    </location>
</feature>
<feature type="chain" id="PRO_5043518329" description="G-protein coupled receptors family 1 profile domain-containing protein" evidence="11">
    <location>
        <begin position="21"/>
        <end position="284"/>
    </location>
</feature>
<keyword evidence="11" id="KW-0732">Signal</keyword>
<dbReference type="GO" id="GO:0032870">
    <property type="term" value="P:cellular response to hormone stimulus"/>
    <property type="evidence" value="ECO:0007669"/>
    <property type="project" value="TreeGrafter"/>
</dbReference>